<dbReference type="WBParaSite" id="PS1159_v2.g5947.t1">
    <property type="protein sequence ID" value="PS1159_v2.g5947.t1"/>
    <property type="gene ID" value="PS1159_v2.g5947"/>
</dbReference>
<protein>
    <submittedName>
        <fullName evidence="2">Uncharacterized protein</fullName>
    </submittedName>
</protein>
<reference evidence="2" key="1">
    <citation type="submission" date="2022-11" db="UniProtKB">
        <authorList>
            <consortium name="WormBaseParasite"/>
        </authorList>
    </citation>
    <scope>IDENTIFICATION</scope>
</reference>
<accession>A0AC35GK93</accession>
<name>A0AC35GK93_9BILA</name>
<evidence type="ECO:0000313" key="1">
    <source>
        <dbReference type="Proteomes" id="UP000887580"/>
    </source>
</evidence>
<sequence>MTRRGAGRIAGHILGEKPPDTTARVPGRQSVYIVRPRVQSESGGSINRPITVRVDRTRPASLNFSTIPSRPVSIAEEEDVKDLDSPTSITNSVSITEGKDGEVEITVRDQSVFKLMLEDASIEGARYLSAKDIRIRCIWTTIIIIFTILALYQIITQVKMYIETPVATNVEADYPAQINFPTVAICNNNQYRLTYLTGGRVQNRKPRNRTEEIKGIGDNTTNVFDKALLNSWDMDAVKFLRNAAHWKSRMILSCTYPNGTRCRITDFKAVWTLTGLCWAINTDPVEPVMVSGAGPTHALKLLLNVERYERIESCTPRFKTTSLPGLKILIYNQTNVPFSSLDGVNVPPGYTMDIPFRMQHRQKLPGLNCIKEVKTKKGGKEVIEEAQDATTCMIKNYLEEIERQCNCSMRRAYSPDAIQGFQFCNVEEYFNCVVPVLKWGYDDGGFSNYKCMANCDEIDYTAWQDMNELPNNIFPKLIDTVDEEDEEEVDEEENIDDELSIDELGREEHFKCEDNQLLEDQQVSRIKREAHRAYEKQTRYQEDILLRTKRLITRMKQTAEQISATQWGWHNDNFTGVYERLMNYSECYANMSITHNDIFNAITNKAIRGEERRAKMLVHILSKEKQIYPPPEDEFRTISDVKHVYGGDEVEALTKKLSFIEEYIHQLHRIYDEDSYNERLSRSLERMSRILHLTDQYDEGKLQRKAWAEKMQARNMRHFFEEDFYEGWYNIITKDLDITIGKTIADLEEKLETLRNLTINDNGLEIGAVLLFGDTQSNHSKLFNEFLDDMLECTFGDVKNHSAEMSKTFKKVMHDFQSAYTILFKKELPDYLENFEFGGKFIKENFAQVNVFLHKMNVEHWRQDATYSIWSLFCDVGGALGLFLGASLLTIIELIYLCCQYGVTHNKWWSIGHSWANEQAMRMGTYSRETFRRASRRIRKSHSTSSTSSDDEEFQEGGYTLMVPVEHTEKGTKIKLKPKRLRKVPGMIRKSFRRAAKSPNVDVVNETDEMDLTEIKTSDNELLPPKIPPRASETKRRKSPALSAGSAPIPGSKSTTPSVISSHSFQPVIIDFGDDSNPDLYAVKQDSDHSESPPSPNITFPPPPLIPPPPQEEGVMVSSPPTPENIRSLHMIPTADLTESPDEDLAAFVSPLTPPPPSAPDLATSQQSSTPPKDPSPPKLRRSTESTPTPKNSNSDISEKQSSV</sequence>
<organism evidence="1 2">
    <name type="scientific">Panagrolaimus sp. PS1159</name>
    <dbReference type="NCBI Taxonomy" id="55785"/>
    <lineage>
        <taxon>Eukaryota</taxon>
        <taxon>Metazoa</taxon>
        <taxon>Ecdysozoa</taxon>
        <taxon>Nematoda</taxon>
        <taxon>Chromadorea</taxon>
        <taxon>Rhabditida</taxon>
        <taxon>Tylenchina</taxon>
        <taxon>Panagrolaimomorpha</taxon>
        <taxon>Panagrolaimoidea</taxon>
        <taxon>Panagrolaimidae</taxon>
        <taxon>Panagrolaimus</taxon>
    </lineage>
</organism>
<proteinExistence type="predicted"/>
<evidence type="ECO:0000313" key="2">
    <source>
        <dbReference type="WBParaSite" id="PS1159_v2.g5947.t1"/>
    </source>
</evidence>
<dbReference type="Proteomes" id="UP000887580">
    <property type="component" value="Unplaced"/>
</dbReference>